<evidence type="ECO:0000313" key="2">
    <source>
        <dbReference type="Proteomes" id="UP000681425"/>
    </source>
</evidence>
<keyword evidence="2" id="KW-1185">Reference proteome</keyword>
<dbReference type="Proteomes" id="UP000681425">
    <property type="component" value="Chromosome"/>
</dbReference>
<dbReference type="RefSeq" id="WP_212607907.1">
    <property type="nucleotide sequence ID" value="NZ_CP073910.1"/>
</dbReference>
<dbReference type="SUPFAM" id="SSF57938">
    <property type="entry name" value="DnaJ/Hsp40 cysteine-rich domain"/>
    <property type="match status" value="1"/>
</dbReference>
<protein>
    <recommendedName>
        <fullName evidence="3">Molecular chaperone DnaJ</fullName>
    </recommendedName>
</protein>
<dbReference type="KEGG" id="spph:KFK14_12735"/>
<dbReference type="EMBL" id="CP073910">
    <property type="protein sequence ID" value="QUT04012.1"/>
    <property type="molecule type" value="Genomic_DNA"/>
</dbReference>
<dbReference type="AlphaFoldDB" id="A0A975K5S4"/>
<evidence type="ECO:0008006" key="3">
    <source>
        <dbReference type="Google" id="ProtNLM"/>
    </source>
</evidence>
<sequence length="69" mass="7331">MSIRYFFERMAAPSEPAQMGDECNCKSCTSDLAGLVPRVNEMCPQCAGAGQSMLSSDPCHLCSGTGVRP</sequence>
<gene>
    <name evidence="1" type="ORF">KFK14_12735</name>
</gene>
<reference evidence="1" key="1">
    <citation type="submission" date="2021-04" db="EMBL/GenBank/DDBJ databases">
        <title>Isolation of p-tert-butylphenol degrading bacteria Sphingobium phenoxybenzoativorans Tas13 from active sludge.</title>
        <authorList>
            <person name="Li Y."/>
        </authorList>
    </citation>
    <scope>NUCLEOTIDE SEQUENCE</scope>
    <source>
        <strain evidence="1">Tas13</strain>
    </source>
</reference>
<dbReference type="InterPro" id="IPR036410">
    <property type="entry name" value="HSP_DnaJ_Cys-rich_dom_sf"/>
</dbReference>
<organism evidence="1 2">
    <name type="scientific">Sphingobium phenoxybenzoativorans</name>
    <dbReference type="NCBI Taxonomy" id="1592790"/>
    <lineage>
        <taxon>Bacteria</taxon>
        <taxon>Pseudomonadati</taxon>
        <taxon>Pseudomonadota</taxon>
        <taxon>Alphaproteobacteria</taxon>
        <taxon>Sphingomonadales</taxon>
        <taxon>Sphingomonadaceae</taxon>
        <taxon>Sphingobium</taxon>
    </lineage>
</organism>
<evidence type="ECO:0000313" key="1">
    <source>
        <dbReference type="EMBL" id="QUT04012.1"/>
    </source>
</evidence>
<proteinExistence type="predicted"/>
<dbReference type="Gene3D" id="6.20.20.10">
    <property type="match status" value="1"/>
</dbReference>
<accession>A0A975K5S4</accession>
<name>A0A975K5S4_9SPHN</name>